<dbReference type="Gene3D" id="3.40.50.12780">
    <property type="entry name" value="N-terminal domain of ligase-like"/>
    <property type="match status" value="1"/>
</dbReference>
<dbReference type="InterPro" id="IPR042099">
    <property type="entry name" value="ANL_N_sf"/>
</dbReference>
<gene>
    <name evidence="2" type="ORF">ACCI49_19200</name>
</gene>
<evidence type="ECO:0000313" key="2">
    <source>
        <dbReference type="EMBL" id="MFA0813036.1"/>
    </source>
</evidence>
<dbReference type="Proteomes" id="UP001569428">
    <property type="component" value="Unassembled WGS sequence"/>
</dbReference>
<keyword evidence="3" id="KW-1185">Reference proteome</keyword>
<dbReference type="Pfam" id="PF00501">
    <property type="entry name" value="AMP-binding"/>
    <property type="match status" value="1"/>
</dbReference>
<dbReference type="Gene3D" id="3.30.300.30">
    <property type="match status" value="1"/>
</dbReference>
<dbReference type="GO" id="GO:0016874">
    <property type="term" value="F:ligase activity"/>
    <property type="evidence" value="ECO:0007669"/>
    <property type="project" value="UniProtKB-KW"/>
</dbReference>
<dbReference type="PANTHER" id="PTHR43845:SF1">
    <property type="entry name" value="BLR5969 PROTEIN"/>
    <property type="match status" value="1"/>
</dbReference>
<dbReference type="PANTHER" id="PTHR43845">
    <property type="entry name" value="BLR5969 PROTEIN"/>
    <property type="match status" value="1"/>
</dbReference>
<sequence length="450" mass="51442">MTITENLEQYKYLSNNYIKRLQLYKLKRCVSFHYQNNKKYKAMMQASGVTPESIQSLQDLVKLPIITPIELSQDRVNDFYSVDSSEIATYLETSGSTGRPKIIPVSYTERDIIFEQGALMYRLAGIGSTALKNGRSSRSIYSLFPFGPWPGQFFLQHSGEELASTIRADIRMPMEWHKERLTFFKPADLVTYPSFISFLYESLKKDVDFLSLDLNRIVLAGEPFTESYRHKIETLFGTEVYDLYGCGEIGVAAAECTHSRKSGYMHWYSPNLILEVVNPQTQKHVSDGELGEMIVTNLWRTSVPIIRYKMGDLISTTTKKCPCDINLPLVSRISGRADETFQYGAASIYPSQIFDAIASAGIGDKFQVRIKYTIDKLSEKIILLVEESENINVGEAKIKINNFLRQLSPEFEQIVYGINFRPEIEVILVENGTLFKQSQTKLKRIFDERI</sequence>
<evidence type="ECO:0000313" key="3">
    <source>
        <dbReference type="Proteomes" id="UP001569428"/>
    </source>
</evidence>
<organism evidence="2 3">
    <name type="scientific">Microbulbifer epialgicus</name>
    <dbReference type="NCBI Taxonomy" id="393907"/>
    <lineage>
        <taxon>Bacteria</taxon>
        <taxon>Pseudomonadati</taxon>
        <taxon>Pseudomonadota</taxon>
        <taxon>Gammaproteobacteria</taxon>
        <taxon>Cellvibrionales</taxon>
        <taxon>Microbulbiferaceae</taxon>
        <taxon>Microbulbifer</taxon>
    </lineage>
</organism>
<dbReference type="SUPFAM" id="SSF56801">
    <property type="entry name" value="Acetyl-CoA synthetase-like"/>
    <property type="match status" value="1"/>
</dbReference>
<dbReference type="InterPro" id="IPR045851">
    <property type="entry name" value="AMP-bd_C_sf"/>
</dbReference>
<dbReference type="EMBL" id="JBGMEK010000067">
    <property type="protein sequence ID" value="MFA0813036.1"/>
    <property type="molecule type" value="Genomic_DNA"/>
</dbReference>
<dbReference type="InterPro" id="IPR000873">
    <property type="entry name" value="AMP-dep_synth/lig_dom"/>
</dbReference>
<feature type="domain" description="AMP-dependent synthetase/ligase" evidence="1">
    <location>
        <begin position="81"/>
        <end position="295"/>
    </location>
</feature>
<dbReference type="RefSeq" id="WP_371840779.1">
    <property type="nucleotide sequence ID" value="NZ_JBGMEK010000067.1"/>
</dbReference>
<reference evidence="2 3" key="1">
    <citation type="submission" date="2024-08" db="EMBL/GenBank/DDBJ databases">
        <authorList>
            <person name="Ishaq N."/>
        </authorList>
    </citation>
    <scope>NUCLEOTIDE SEQUENCE [LARGE SCALE GENOMIC DNA]</scope>
    <source>
        <strain evidence="2 3">DSM 18651</strain>
    </source>
</reference>
<proteinExistence type="predicted"/>
<name>A0ABV4P4J2_9GAMM</name>
<comment type="caution">
    <text evidence="2">The sequence shown here is derived from an EMBL/GenBank/DDBJ whole genome shotgun (WGS) entry which is preliminary data.</text>
</comment>
<protein>
    <submittedName>
        <fullName evidence="2">Phenylacetate--CoA ligase family protein</fullName>
    </submittedName>
</protein>
<keyword evidence="2" id="KW-0436">Ligase</keyword>
<accession>A0ABV4P4J2</accession>
<evidence type="ECO:0000259" key="1">
    <source>
        <dbReference type="Pfam" id="PF00501"/>
    </source>
</evidence>